<keyword evidence="2" id="KW-1185">Reference proteome</keyword>
<dbReference type="Proteomes" id="UP000821853">
    <property type="component" value="Chromosome 5"/>
</dbReference>
<name>A0A9J6GAS4_HAELO</name>
<dbReference type="EMBL" id="JABSTR010000007">
    <property type="protein sequence ID" value="KAH9375494.1"/>
    <property type="molecule type" value="Genomic_DNA"/>
</dbReference>
<dbReference type="VEuPathDB" id="VectorBase:HLOH_065302"/>
<proteinExistence type="predicted"/>
<evidence type="ECO:0000313" key="2">
    <source>
        <dbReference type="Proteomes" id="UP000821853"/>
    </source>
</evidence>
<dbReference type="AlphaFoldDB" id="A0A9J6GAS4"/>
<sequence>MHTSDAAYSSYTCVRFNARRIASTDDAAVFVLFLPQLTLHLIWTYTAMVPLVDCSEVANVRTDLTELEKDVCQATAGFQNFVLQLMDK</sequence>
<gene>
    <name evidence="1" type="ORF">HPB48_023087</name>
</gene>
<comment type="caution">
    <text evidence="1">The sequence shown here is derived from an EMBL/GenBank/DDBJ whole genome shotgun (WGS) entry which is preliminary data.</text>
</comment>
<accession>A0A9J6GAS4</accession>
<evidence type="ECO:0000313" key="1">
    <source>
        <dbReference type="EMBL" id="KAH9375494.1"/>
    </source>
</evidence>
<dbReference type="OrthoDB" id="6511336at2759"/>
<organism evidence="1 2">
    <name type="scientific">Haemaphysalis longicornis</name>
    <name type="common">Bush tick</name>
    <dbReference type="NCBI Taxonomy" id="44386"/>
    <lineage>
        <taxon>Eukaryota</taxon>
        <taxon>Metazoa</taxon>
        <taxon>Ecdysozoa</taxon>
        <taxon>Arthropoda</taxon>
        <taxon>Chelicerata</taxon>
        <taxon>Arachnida</taxon>
        <taxon>Acari</taxon>
        <taxon>Parasitiformes</taxon>
        <taxon>Ixodida</taxon>
        <taxon>Ixodoidea</taxon>
        <taxon>Ixodidae</taxon>
        <taxon>Haemaphysalinae</taxon>
        <taxon>Haemaphysalis</taxon>
    </lineage>
</organism>
<protein>
    <submittedName>
        <fullName evidence="1">Uncharacterized protein</fullName>
    </submittedName>
</protein>
<reference evidence="1 2" key="1">
    <citation type="journal article" date="2020" name="Cell">
        <title>Large-Scale Comparative Analyses of Tick Genomes Elucidate Their Genetic Diversity and Vector Capacities.</title>
        <authorList>
            <consortium name="Tick Genome and Microbiome Consortium (TIGMIC)"/>
            <person name="Jia N."/>
            <person name="Wang J."/>
            <person name="Shi W."/>
            <person name="Du L."/>
            <person name="Sun Y."/>
            <person name="Zhan W."/>
            <person name="Jiang J.F."/>
            <person name="Wang Q."/>
            <person name="Zhang B."/>
            <person name="Ji P."/>
            <person name="Bell-Sakyi L."/>
            <person name="Cui X.M."/>
            <person name="Yuan T.T."/>
            <person name="Jiang B.G."/>
            <person name="Yang W.F."/>
            <person name="Lam T.T."/>
            <person name="Chang Q.C."/>
            <person name="Ding S.J."/>
            <person name="Wang X.J."/>
            <person name="Zhu J.G."/>
            <person name="Ruan X.D."/>
            <person name="Zhao L."/>
            <person name="Wei J.T."/>
            <person name="Ye R.Z."/>
            <person name="Que T.C."/>
            <person name="Du C.H."/>
            <person name="Zhou Y.H."/>
            <person name="Cheng J.X."/>
            <person name="Dai P.F."/>
            <person name="Guo W.B."/>
            <person name="Han X.H."/>
            <person name="Huang E.J."/>
            <person name="Li L.F."/>
            <person name="Wei W."/>
            <person name="Gao Y.C."/>
            <person name="Liu J.Z."/>
            <person name="Shao H.Z."/>
            <person name="Wang X."/>
            <person name="Wang C.C."/>
            <person name="Yang T.C."/>
            <person name="Huo Q.B."/>
            <person name="Li W."/>
            <person name="Chen H.Y."/>
            <person name="Chen S.E."/>
            <person name="Zhou L.G."/>
            <person name="Ni X.B."/>
            <person name="Tian J.H."/>
            <person name="Sheng Y."/>
            <person name="Liu T."/>
            <person name="Pan Y.S."/>
            <person name="Xia L.Y."/>
            <person name="Li J."/>
            <person name="Zhao F."/>
            <person name="Cao W.C."/>
        </authorList>
    </citation>
    <scope>NUCLEOTIDE SEQUENCE [LARGE SCALE GENOMIC DNA]</scope>
    <source>
        <strain evidence="1">HaeL-2018</strain>
    </source>
</reference>